<evidence type="ECO:0000313" key="2">
    <source>
        <dbReference type="Proteomes" id="UP000004995"/>
    </source>
</evidence>
<dbReference type="AlphaFoldDB" id="K3Y476"/>
<evidence type="ECO:0000313" key="1">
    <source>
        <dbReference type="EnsemblPlants" id="KQL11816"/>
    </source>
</evidence>
<dbReference type="InParanoid" id="K3Y476"/>
<reference evidence="2" key="1">
    <citation type="journal article" date="2012" name="Nat. Biotechnol.">
        <title>Reference genome sequence of the model plant Setaria.</title>
        <authorList>
            <person name="Bennetzen J.L."/>
            <person name="Schmutz J."/>
            <person name="Wang H."/>
            <person name="Percifield R."/>
            <person name="Hawkins J."/>
            <person name="Pontaroli A.C."/>
            <person name="Estep M."/>
            <person name="Feng L."/>
            <person name="Vaughn J.N."/>
            <person name="Grimwood J."/>
            <person name="Jenkins J."/>
            <person name="Barry K."/>
            <person name="Lindquist E."/>
            <person name="Hellsten U."/>
            <person name="Deshpande S."/>
            <person name="Wang X."/>
            <person name="Wu X."/>
            <person name="Mitros T."/>
            <person name="Triplett J."/>
            <person name="Yang X."/>
            <person name="Ye C.Y."/>
            <person name="Mauro-Herrera M."/>
            <person name="Wang L."/>
            <person name="Li P."/>
            <person name="Sharma M."/>
            <person name="Sharma R."/>
            <person name="Ronald P.C."/>
            <person name="Panaud O."/>
            <person name="Kellogg E.A."/>
            <person name="Brutnell T.P."/>
            <person name="Doust A.N."/>
            <person name="Tuskan G.A."/>
            <person name="Rokhsar D."/>
            <person name="Devos K.M."/>
        </authorList>
    </citation>
    <scope>NUCLEOTIDE SEQUENCE [LARGE SCALE GENOMIC DNA]</scope>
    <source>
        <strain evidence="2">cv. Yugu1</strain>
    </source>
</reference>
<dbReference type="Proteomes" id="UP000004995">
    <property type="component" value="Unassembled WGS sequence"/>
</dbReference>
<organism evidence="1 2">
    <name type="scientific">Setaria italica</name>
    <name type="common">Foxtail millet</name>
    <name type="synonym">Panicum italicum</name>
    <dbReference type="NCBI Taxonomy" id="4555"/>
    <lineage>
        <taxon>Eukaryota</taxon>
        <taxon>Viridiplantae</taxon>
        <taxon>Streptophyta</taxon>
        <taxon>Embryophyta</taxon>
        <taxon>Tracheophyta</taxon>
        <taxon>Spermatophyta</taxon>
        <taxon>Magnoliopsida</taxon>
        <taxon>Liliopsida</taxon>
        <taxon>Poales</taxon>
        <taxon>Poaceae</taxon>
        <taxon>PACMAD clade</taxon>
        <taxon>Panicoideae</taxon>
        <taxon>Panicodae</taxon>
        <taxon>Paniceae</taxon>
        <taxon>Cenchrinae</taxon>
        <taxon>Setaria</taxon>
    </lineage>
</organism>
<dbReference type="EnsemblPlants" id="KQL11816">
    <property type="protein sequence ID" value="KQL11816"/>
    <property type="gene ID" value="SETIT_009014mg"/>
</dbReference>
<protein>
    <submittedName>
        <fullName evidence="1">Uncharacterized protein</fullName>
    </submittedName>
</protein>
<dbReference type="Gramene" id="KQL11816">
    <property type="protein sequence ID" value="KQL11816"/>
    <property type="gene ID" value="SETIT_009014mg"/>
</dbReference>
<proteinExistence type="predicted"/>
<keyword evidence="2" id="KW-1185">Reference proteome</keyword>
<dbReference type="EMBL" id="AGNK02002652">
    <property type="status" value="NOT_ANNOTATED_CDS"/>
    <property type="molecule type" value="Genomic_DNA"/>
</dbReference>
<reference evidence="1" key="2">
    <citation type="submission" date="2018-08" db="UniProtKB">
        <authorList>
            <consortium name="EnsemblPlants"/>
        </authorList>
    </citation>
    <scope>IDENTIFICATION</scope>
    <source>
        <strain evidence="1">Yugu1</strain>
    </source>
</reference>
<sequence>MALYIRSRQTYLTCIQAIHLPRSMAALNYGFTLSKLLVGEFF</sequence>
<dbReference type="HOGENOM" id="CLU_3261460_0_0_1"/>
<accession>K3Y476</accession>
<name>K3Y476_SETIT</name>